<keyword evidence="5" id="KW-1185">Reference proteome</keyword>
<organism evidence="4 5">
    <name type="scientific">Chryseolinea lacunae</name>
    <dbReference type="NCBI Taxonomy" id="2801331"/>
    <lineage>
        <taxon>Bacteria</taxon>
        <taxon>Pseudomonadati</taxon>
        <taxon>Bacteroidota</taxon>
        <taxon>Cytophagia</taxon>
        <taxon>Cytophagales</taxon>
        <taxon>Fulvivirgaceae</taxon>
        <taxon>Chryseolinea</taxon>
    </lineage>
</organism>
<reference evidence="4 5" key="1">
    <citation type="submission" date="2021-01" db="EMBL/GenBank/DDBJ databases">
        <title>Chryseolinea sp. Jin1 Genome sequencing and assembly.</title>
        <authorList>
            <person name="Kim I."/>
        </authorList>
    </citation>
    <scope>NUCLEOTIDE SEQUENCE [LARGE SCALE GENOMIC DNA]</scope>
    <source>
        <strain evidence="4 5">Jin1</strain>
    </source>
</reference>
<dbReference type="PANTHER" id="PTHR31151">
    <property type="entry name" value="PROLINE-TRNA LIGASE (DUF1680)"/>
    <property type="match status" value="1"/>
</dbReference>
<keyword evidence="4" id="KW-0378">Hydrolase</keyword>
<gene>
    <name evidence="4" type="ORF">JI741_20265</name>
</gene>
<evidence type="ECO:0000313" key="4">
    <source>
        <dbReference type="EMBL" id="MBL0743579.1"/>
    </source>
</evidence>
<evidence type="ECO:0000256" key="1">
    <source>
        <dbReference type="SAM" id="SignalP"/>
    </source>
</evidence>
<feature type="domain" description="Non-reducing end beta-L-arabinofuranosidase-like GH127 middle" evidence="3">
    <location>
        <begin position="435"/>
        <end position="524"/>
    </location>
</feature>
<dbReference type="GO" id="GO:0016787">
    <property type="term" value="F:hydrolase activity"/>
    <property type="evidence" value="ECO:0007669"/>
    <property type="project" value="UniProtKB-KW"/>
</dbReference>
<evidence type="ECO:0000259" key="2">
    <source>
        <dbReference type="Pfam" id="PF07944"/>
    </source>
</evidence>
<sequence length="668" mass="75334">MTKAFGYVAALLLTTFVAHSQQTPSFTPDVYRELPLGSIRPQGWLKDQLVIMRDNSSGHLDEIHPKIGNDNGWLGGRGDAWEETPYWLDGAVPLAYLLDDPALKTKVLKYINWTLDHQRPSGYFGGITKEEREKGTQVTPDNCAAGDDWWPKMVMLKVLQQYYEASGDKRVVPFMTRYYAYQSKSLKACPLGKWTEWATSRGTENVMMIQWLYNINHDANLLTLASEIEAQSFPWSDWLGGRDWVIDAAANQTDQRWMSRHGVNVGMALKAPAINYQRTGNKKYLAQLQTGWKDLMTLHGLPMGIFSSDEDLHGNDPTQGSELCAIVESMYSLEKIIAITGDIRYMDALERMTFNALPTQTTDDYNNKQYFQIANQVQVSRGVFDFSLPFDRGMNNVFGLRSGYTCCTANMHQGWTKFATHLWYATAKGLAALEYSPSDLKTKVNGQDIVIHEKTNYPFGDAIVFEFETATPVAMPLTLRIPLWCKEATIDINGQLPRFVKGGQLLTLENTWKNGDKLTLKLPMEVTTSNWAKNSRAVERGPLVYALKIEERWEKGNEATEGDYFSVYPASDWNYGVLEQIVKNPATLKVTEVSVATPFVWNQAHAPISIAVPARKIPNWKLIDGVAHQPITTRVNVYQGDVSAQEETVTLIPYGFTKVRVVAFPVVK</sequence>
<dbReference type="SUPFAM" id="SSF48208">
    <property type="entry name" value="Six-hairpin glycosidases"/>
    <property type="match status" value="1"/>
</dbReference>
<name>A0ABS1KVT5_9BACT</name>
<dbReference type="InterPro" id="IPR012878">
    <property type="entry name" value="Beta-AFase-like_GH127_cat"/>
</dbReference>
<accession>A0ABS1KVT5</accession>
<dbReference type="InterPro" id="IPR008928">
    <property type="entry name" value="6-hairpin_glycosidase_sf"/>
</dbReference>
<keyword evidence="1" id="KW-0732">Signal</keyword>
<protein>
    <submittedName>
        <fullName evidence="4">Glycoside hydrolase family 127 protein</fullName>
    </submittedName>
</protein>
<dbReference type="Proteomes" id="UP000613030">
    <property type="component" value="Unassembled WGS sequence"/>
</dbReference>
<dbReference type="Pfam" id="PF20736">
    <property type="entry name" value="Glyco_hydro127M"/>
    <property type="match status" value="1"/>
</dbReference>
<evidence type="ECO:0000313" key="5">
    <source>
        <dbReference type="Proteomes" id="UP000613030"/>
    </source>
</evidence>
<dbReference type="InterPro" id="IPR049046">
    <property type="entry name" value="Beta-AFase-like_GH127_middle"/>
</dbReference>
<dbReference type="RefSeq" id="WP_202012919.1">
    <property type="nucleotide sequence ID" value="NZ_JAERRB010000007.1"/>
</dbReference>
<evidence type="ECO:0000259" key="3">
    <source>
        <dbReference type="Pfam" id="PF20736"/>
    </source>
</evidence>
<feature type="signal peptide" evidence="1">
    <location>
        <begin position="1"/>
        <end position="20"/>
    </location>
</feature>
<comment type="caution">
    <text evidence="4">The sequence shown here is derived from an EMBL/GenBank/DDBJ whole genome shotgun (WGS) entry which is preliminary data.</text>
</comment>
<feature type="chain" id="PRO_5046305961" evidence="1">
    <location>
        <begin position="21"/>
        <end position="668"/>
    </location>
</feature>
<dbReference type="PANTHER" id="PTHR31151:SF0">
    <property type="entry name" value="PROLINE-TRNA LIGASE (DUF1680)"/>
    <property type="match status" value="1"/>
</dbReference>
<proteinExistence type="predicted"/>
<dbReference type="Pfam" id="PF07944">
    <property type="entry name" value="Beta-AFase-like_GH127_cat"/>
    <property type="match status" value="1"/>
</dbReference>
<dbReference type="EMBL" id="JAERRB010000007">
    <property type="protein sequence ID" value="MBL0743579.1"/>
    <property type="molecule type" value="Genomic_DNA"/>
</dbReference>
<feature type="domain" description="Non-reducing end beta-L-arabinofuranosidase-like GH127 catalytic" evidence="2">
    <location>
        <begin position="86"/>
        <end position="419"/>
    </location>
</feature>